<protein>
    <submittedName>
        <fullName evidence="1">DUF2513 domain-containing protein</fullName>
    </submittedName>
</protein>
<organism evidence="1 2">
    <name type="scientific">Leisingera daeponensis</name>
    <dbReference type="NCBI Taxonomy" id="405746"/>
    <lineage>
        <taxon>Bacteria</taxon>
        <taxon>Pseudomonadati</taxon>
        <taxon>Pseudomonadota</taxon>
        <taxon>Alphaproteobacteria</taxon>
        <taxon>Rhodobacterales</taxon>
        <taxon>Roseobacteraceae</taxon>
        <taxon>Leisingera</taxon>
    </lineage>
</organism>
<evidence type="ECO:0000313" key="1">
    <source>
        <dbReference type="EMBL" id="MBY6141665.1"/>
    </source>
</evidence>
<dbReference type="Pfam" id="PF10711">
    <property type="entry name" value="DUF2513"/>
    <property type="match status" value="1"/>
</dbReference>
<name>A0ABS7NKG3_9RHOB</name>
<proteinExistence type="predicted"/>
<keyword evidence="2" id="KW-1185">Reference proteome</keyword>
<dbReference type="InterPro" id="IPR019650">
    <property type="entry name" value="DUF2513"/>
</dbReference>
<dbReference type="EMBL" id="JAHVJA010000012">
    <property type="protein sequence ID" value="MBY6141665.1"/>
    <property type="molecule type" value="Genomic_DNA"/>
</dbReference>
<comment type="caution">
    <text evidence="1">The sequence shown here is derived from an EMBL/GenBank/DDBJ whole genome shotgun (WGS) entry which is preliminary data.</text>
</comment>
<dbReference type="RefSeq" id="WP_222509656.1">
    <property type="nucleotide sequence ID" value="NZ_JAHVJA010000012.1"/>
</dbReference>
<dbReference type="Proteomes" id="UP000766629">
    <property type="component" value="Unassembled WGS sequence"/>
</dbReference>
<accession>A0ABS7NKG3</accession>
<reference evidence="1 2" key="1">
    <citation type="submission" date="2021-06" db="EMBL/GenBank/DDBJ databases">
        <title>50 bacteria genomes isolated from Dapeng, Shenzhen, China.</title>
        <authorList>
            <person name="Zheng W."/>
            <person name="Yu S."/>
            <person name="Huang Y."/>
        </authorList>
    </citation>
    <scope>NUCLEOTIDE SEQUENCE [LARGE SCALE GENOMIC DNA]</scope>
    <source>
        <strain evidence="1 2">DP1N14-2</strain>
    </source>
</reference>
<gene>
    <name evidence="1" type="ORF">KUV26_19665</name>
</gene>
<sequence length="135" mass="15229">MVTWQRDIDEIRRLLLEIEGGREAFCALPRSAAEAMMLPAEDCLPDAEARKLAYHLSLLESAGFAKFSRLSNGYWHVRGLTWSGHELLDNIRREDIWAAVRERHRQLGGFSMEILGGLAGEMMRSEAGRLEASDA</sequence>
<evidence type="ECO:0000313" key="2">
    <source>
        <dbReference type="Proteomes" id="UP000766629"/>
    </source>
</evidence>